<comment type="caution">
    <text evidence="5">The sequence shown here is derived from an EMBL/GenBank/DDBJ whole genome shotgun (WGS) entry which is preliminary data.</text>
</comment>
<evidence type="ECO:0000256" key="4">
    <source>
        <dbReference type="ARBA" id="ARBA00023049"/>
    </source>
</evidence>
<dbReference type="InterPro" id="IPR012548">
    <property type="entry name" value="MATCAP"/>
</dbReference>
<protein>
    <submittedName>
        <fullName evidence="5">DUF1704 domain-containing protein</fullName>
    </submittedName>
</protein>
<keyword evidence="2" id="KW-0645">Protease</keyword>
<dbReference type="PANTHER" id="PTHR31817">
    <property type="match status" value="1"/>
</dbReference>
<evidence type="ECO:0000313" key="5">
    <source>
        <dbReference type="EMBL" id="MBD1428408.1"/>
    </source>
</evidence>
<keyword evidence="6" id="KW-1185">Reference proteome</keyword>
<reference evidence="5 6" key="1">
    <citation type="submission" date="2020-08" db="EMBL/GenBank/DDBJ databases">
        <title>Sphingobacterium sp. DN04309 isolated from aquaculture water.</title>
        <authorList>
            <person name="Zhang M."/>
        </authorList>
    </citation>
    <scope>NUCLEOTIDE SEQUENCE [LARGE SCALE GENOMIC DNA]</scope>
    <source>
        <strain evidence="5 6">DN04309</strain>
    </source>
</reference>
<keyword evidence="3" id="KW-0378">Hydrolase</keyword>
<name>A0ABR7YAR6_9SPHI</name>
<sequence length="557" mass="64073">MISDLAKSQLSSIIFKYESDAVDQWIKDIALTIKEEFGSCLIVEIWTETTNNDDISIYVAQKVALPLVEYIHKNIKLEAPDLSSNIIKQRKTPNNPHYKPLFSLNQLQEDNIYLIGLGVKNSFINAAGDIFPLLERHFRESMSKTLSRTFFEYLRLYTNLNPAKFKLNVHKEITPNIFEIDKALLVESQRFDFLMLVTPTNVQEAWQTFKNNRYAKAPVFQYRPMPIDPDLVKRNLYNLPIEDIHDPNIAYLFRDKRRELDEMMSMLDDRNTPDFVHGSLQVFGNVSDKLMHVAEALITVIENNNVKSIKSEDKINAQQFAQMATAEIEYLKSQHPELNTSVRVRNDVSGVMVNRGVLNISSNYKITKERAEALIQHEVGTHIATYFNGKSQSLQLFSLGVPGYEKLQEGLAVFAEYMVNGLNNERLKILAARVICVRHMLMGNTFIDTFSMLVEQYCFTEDVAFLIAMRVYRGGGLTKDAVYLQGLIELIEYIREGHDINILTIGKIRKDYIPIIQDLIQRGYLRQPAVTPRYLSKAYASRLDMIKKEGSIFKLIK</sequence>
<dbReference type="Proteomes" id="UP000651271">
    <property type="component" value="Unassembled WGS sequence"/>
</dbReference>
<evidence type="ECO:0000313" key="6">
    <source>
        <dbReference type="Proteomes" id="UP000651271"/>
    </source>
</evidence>
<evidence type="ECO:0000256" key="3">
    <source>
        <dbReference type="ARBA" id="ARBA00022801"/>
    </source>
</evidence>
<proteinExistence type="predicted"/>
<keyword evidence="4" id="KW-0482">Metalloprotease</keyword>
<comment type="cofactor">
    <cofactor evidence="1">
        <name>Zn(2+)</name>
        <dbReference type="ChEBI" id="CHEBI:29105"/>
    </cofactor>
</comment>
<dbReference type="SMART" id="SM01154">
    <property type="entry name" value="DUF1704"/>
    <property type="match status" value="1"/>
</dbReference>
<dbReference type="Pfam" id="PF08014">
    <property type="entry name" value="MATCAP"/>
    <property type="match status" value="1"/>
</dbReference>
<gene>
    <name evidence="5" type="ORF">H8B04_02305</name>
</gene>
<dbReference type="EMBL" id="JACOIJ010000003">
    <property type="protein sequence ID" value="MBD1428408.1"/>
    <property type="molecule type" value="Genomic_DNA"/>
</dbReference>
<dbReference type="PANTHER" id="PTHR31817:SF0">
    <property type="entry name" value="CHROMOSOME UNDETERMINED SCAFFOLD_67, WHOLE GENOME SHOTGUN SEQUENCE"/>
    <property type="match status" value="1"/>
</dbReference>
<accession>A0ABR7YAR6</accession>
<evidence type="ECO:0000256" key="1">
    <source>
        <dbReference type="ARBA" id="ARBA00001947"/>
    </source>
</evidence>
<organism evidence="5 6">
    <name type="scientific">Sphingobacterium litopenaei</name>
    <dbReference type="NCBI Taxonomy" id="2763500"/>
    <lineage>
        <taxon>Bacteria</taxon>
        <taxon>Pseudomonadati</taxon>
        <taxon>Bacteroidota</taxon>
        <taxon>Sphingobacteriia</taxon>
        <taxon>Sphingobacteriales</taxon>
        <taxon>Sphingobacteriaceae</taxon>
        <taxon>Sphingobacterium</taxon>
    </lineage>
</organism>
<evidence type="ECO:0000256" key="2">
    <source>
        <dbReference type="ARBA" id="ARBA00022670"/>
    </source>
</evidence>